<dbReference type="PROSITE" id="PS50082">
    <property type="entry name" value="WD_REPEATS_2"/>
    <property type="match status" value="1"/>
</dbReference>
<dbReference type="FunFam" id="2.130.10.10:FF:000612">
    <property type="entry name" value="SEC12-like protein 2"/>
    <property type="match status" value="1"/>
</dbReference>
<protein>
    <submittedName>
        <fullName evidence="14">SEC12-like protein 2</fullName>
    </submittedName>
</protein>
<evidence type="ECO:0000256" key="1">
    <source>
        <dbReference type="ARBA" id="ARBA00004389"/>
    </source>
</evidence>
<dbReference type="GO" id="GO:0005789">
    <property type="term" value="C:endoplasmic reticulum membrane"/>
    <property type="evidence" value="ECO:0007669"/>
    <property type="project" value="UniProtKB-SubCell"/>
</dbReference>
<dbReference type="GO" id="GO:0003400">
    <property type="term" value="P:regulation of COPII vesicle coating"/>
    <property type="evidence" value="ECO:0007669"/>
    <property type="project" value="TreeGrafter"/>
</dbReference>
<dbReference type="InterPro" id="IPR015943">
    <property type="entry name" value="WD40/YVTN_repeat-like_dom_sf"/>
</dbReference>
<dbReference type="InterPro" id="IPR036322">
    <property type="entry name" value="WD40_repeat_dom_sf"/>
</dbReference>
<keyword evidence="5" id="KW-0677">Repeat</keyword>
<evidence type="ECO:0000313" key="14">
    <source>
        <dbReference type="EMBL" id="JAU17184.1"/>
    </source>
</evidence>
<dbReference type="GO" id="GO:0005085">
    <property type="term" value="F:guanyl-nucleotide exchange factor activity"/>
    <property type="evidence" value="ECO:0007669"/>
    <property type="project" value="InterPro"/>
</dbReference>
<evidence type="ECO:0000256" key="3">
    <source>
        <dbReference type="ARBA" id="ARBA00022574"/>
    </source>
</evidence>
<feature type="transmembrane region" description="Helical" evidence="13">
    <location>
        <begin position="379"/>
        <end position="398"/>
    </location>
</feature>
<dbReference type="AlphaFoldDB" id="A0A1J3DGK7"/>
<evidence type="ECO:0000256" key="4">
    <source>
        <dbReference type="ARBA" id="ARBA00022692"/>
    </source>
</evidence>
<name>A0A1J3DGK7_NOCCA</name>
<evidence type="ECO:0000256" key="13">
    <source>
        <dbReference type="SAM" id="Phobius"/>
    </source>
</evidence>
<dbReference type="SMART" id="SM00320">
    <property type="entry name" value="WD40"/>
    <property type="match status" value="4"/>
</dbReference>
<keyword evidence="7" id="KW-0931">ER-Golgi transport</keyword>
<keyword evidence="4 13" id="KW-0812">Transmembrane</keyword>
<keyword evidence="8" id="KW-0653">Protein transport</keyword>
<keyword evidence="3 11" id="KW-0853">WD repeat</keyword>
<keyword evidence="10 13" id="KW-0472">Membrane</keyword>
<feature type="repeat" description="WD" evidence="11">
    <location>
        <begin position="171"/>
        <end position="203"/>
    </location>
</feature>
<comment type="subcellular location">
    <subcellularLocation>
        <location evidence="1">Endoplasmic reticulum membrane</location>
        <topology evidence="1">Single-pass membrane protein</topology>
    </subcellularLocation>
</comment>
<dbReference type="PANTHER" id="PTHR23284">
    <property type="entry name" value="PROLACTIN REGULATORY ELEMENT BINDING PROTEIN"/>
    <property type="match status" value="1"/>
</dbReference>
<keyword evidence="9 13" id="KW-1133">Transmembrane helix</keyword>
<evidence type="ECO:0000256" key="12">
    <source>
        <dbReference type="SAM" id="MobiDB-lite"/>
    </source>
</evidence>
<dbReference type="Gene3D" id="2.130.10.10">
    <property type="entry name" value="YVTN repeat-like/Quinoprotein amine dehydrogenase"/>
    <property type="match status" value="1"/>
</dbReference>
<dbReference type="GO" id="GO:0006888">
    <property type="term" value="P:endoplasmic reticulum to Golgi vesicle-mediated transport"/>
    <property type="evidence" value="ECO:0007669"/>
    <property type="project" value="TreeGrafter"/>
</dbReference>
<feature type="region of interest" description="Disordered" evidence="12">
    <location>
        <begin position="34"/>
        <end position="77"/>
    </location>
</feature>
<evidence type="ECO:0000256" key="2">
    <source>
        <dbReference type="ARBA" id="ARBA00022448"/>
    </source>
</evidence>
<evidence type="ECO:0000256" key="8">
    <source>
        <dbReference type="ARBA" id="ARBA00022927"/>
    </source>
</evidence>
<dbReference type="Pfam" id="PF00400">
    <property type="entry name" value="WD40"/>
    <property type="match status" value="3"/>
</dbReference>
<evidence type="ECO:0000256" key="9">
    <source>
        <dbReference type="ARBA" id="ARBA00022989"/>
    </source>
</evidence>
<evidence type="ECO:0000256" key="5">
    <source>
        <dbReference type="ARBA" id="ARBA00022737"/>
    </source>
</evidence>
<feature type="compositionally biased region" description="Low complexity" evidence="12">
    <location>
        <begin position="56"/>
        <end position="69"/>
    </location>
</feature>
<feature type="compositionally biased region" description="Basic and acidic residues" evidence="12">
    <location>
        <begin position="34"/>
        <end position="50"/>
    </location>
</feature>
<dbReference type="EMBL" id="GEVI01015136">
    <property type="protein sequence ID" value="JAU17184.1"/>
    <property type="molecule type" value="Transcribed_RNA"/>
</dbReference>
<sequence>MANQNPPSNTQTYGVPIYAVEWIPEVAVRSKICKDQENSEDVGDKDRENSEDGGESSSSSSSSLSSSKSCIVLSGGGGEGRSGIPNVILIIPVDRETNSLPEQPLAKHVIGTDLPYRMTVHPREDGVICALPKSCKLFDWEEIMNSGEDNQAGEESKEVIKELKDVGQQLALAFNPEGSVLAAGGEDGTLRIFEWPSMNTLLNESNAHASVKNVAFSESGKFLVSLGTPLCRVWDVSAAATIASLSKEKDELFGYCRFSVDNAGNEVLYIAANTGRGGSIITWDTTSWIRRRSNVFKNNSITAFNVSADGKLLAIGTMEGDVLIIDSKRMKINQVVKKAHLGLVTALAFSPDSRCLVSVSFDSRARLTAILQTREKRGISLWVILLFVLLYVVSYYFLESKGIIGKNTPFKSTPQDDT</sequence>
<proteinExistence type="predicted"/>
<evidence type="ECO:0000256" key="7">
    <source>
        <dbReference type="ARBA" id="ARBA00022892"/>
    </source>
</evidence>
<dbReference type="PANTHER" id="PTHR23284:SF0">
    <property type="entry name" value="PROLACTIN REGULATORY ELEMENT-BINDING PROTEIN"/>
    <property type="match status" value="1"/>
</dbReference>
<dbReference type="SUPFAM" id="SSF50978">
    <property type="entry name" value="WD40 repeat-like"/>
    <property type="match status" value="1"/>
</dbReference>
<keyword evidence="6" id="KW-0256">Endoplasmic reticulum</keyword>
<evidence type="ECO:0000256" key="10">
    <source>
        <dbReference type="ARBA" id="ARBA00023136"/>
    </source>
</evidence>
<organism evidence="14">
    <name type="scientific">Noccaea caerulescens</name>
    <name type="common">Alpine penny-cress</name>
    <name type="synonym">Thlaspi caerulescens</name>
    <dbReference type="NCBI Taxonomy" id="107243"/>
    <lineage>
        <taxon>Eukaryota</taxon>
        <taxon>Viridiplantae</taxon>
        <taxon>Streptophyta</taxon>
        <taxon>Embryophyta</taxon>
        <taxon>Tracheophyta</taxon>
        <taxon>Spermatophyta</taxon>
        <taxon>Magnoliopsida</taxon>
        <taxon>eudicotyledons</taxon>
        <taxon>Gunneridae</taxon>
        <taxon>Pentapetalae</taxon>
        <taxon>rosids</taxon>
        <taxon>malvids</taxon>
        <taxon>Brassicales</taxon>
        <taxon>Brassicaceae</taxon>
        <taxon>Coluteocarpeae</taxon>
        <taxon>Noccaea</taxon>
    </lineage>
</organism>
<dbReference type="GO" id="GO:0015031">
    <property type="term" value="P:protein transport"/>
    <property type="evidence" value="ECO:0007669"/>
    <property type="project" value="UniProtKB-KW"/>
</dbReference>
<evidence type="ECO:0000256" key="11">
    <source>
        <dbReference type="PROSITE-ProRule" id="PRU00221"/>
    </source>
</evidence>
<evidence type="ECO:0000256" key="6">
    <source>
        <dbReference type="ARBA" id="ARBA00022824"/>
    </source>
</evidence>
<dbReference type="InterPro" id="IPR045260">
    <property type="entry name" value="Sec12-like"/>
</dbReference>
<reference evidence="14" key="1">
    <citation type="submission" date="2016-07" db="EMBL/GenBank/DDBJ databases">
        <title>De novo transcriptome assembly of four accessions of the metal hyperaccumulator plant Noccaea caerulescens.</title>
        <authorList>
            <person name="Blande D."/>
            <person name="Halimaa P."/>
            <person name="Tervahauta A.I."/>
            <person name="Aarts M.G."/>
            <person name="Karenlampi S.O."/>
        </authorList>
    </citation>
    <scope>NUCLEOTIDE SEQUENCE</scope>
</reference>
<gene>
    <name evidence="14" type="ORF">GA_TR5285_c0_g1_i1_g.17050</name>
</gene>
<dbReference type="InterPro" id="IPR001680">
    <property type="entry name" value="WD40_rpt"/>
</dbReference>
<accession>A0A1J3DGK7</accession>
<keyword evidence="2" id="KW-0813">Transport</keyword>